<dbReference type="EMBL" id="JBHTLI010000001">
    <property type="protein sequence ID" value="MFD1096110.1"/>
    <property type="molecule type" value="Genomic_DNA"/>
</dbReference>
<gene>
    <name evidence="1" type="ORF">ACFQ3Q_10155</name>
</gene>
<proteinExistence type="predicted"/>
<keyword evidence="2" id="KW-1185">Reference proteome</keyword>
<dbReference type="RefSeq" id="WP_380745362.1">
    <property type="nucleotide sequence ID" value="NZ_JBHTLI010000001.1"/>
</dbReference>
<dbReference type="Proteomes" id="UP001597131">
    <property type="component" value="Unassembled WGS sequence"/>
</dbReference>
<name>A0ABW3NU09_9FLAO</name>
<evidence type="ECO:0000313" key="2">
    <source>
        <dbReference type="Proteomes" id="UP001597131"/>
    </source>
</evidence>
<sequence>MARTKVLLTVNTYPLPSRSYDELVCTAGILEDGTWIRIYPVPLSFLLGQRKSGKMETFKYNWIELDLIQRSQSNDFRPESYSPKHYDFRDLKILEHLDTKSNWYLRKQICLQNVYTNFNLLIEDSKAPKNKSLATFKPSKILGMDIEPDDREWKNEWTEIRKQGDLFNQEKNPEILVPKLPYKFFYKFQDETGKVRRLMIEDWEIGALYWKSLGQTEGNEARALDKVRFRYEKEFLTKKEIYFFLGTTKQWHMRRAYNPFVIIGVFYPKLDLQTKLF</sequence>
<organism evidence="1 2">
    <name type="scientific">Salegentibacter chungangensis</name>
    <dbReference type="NCBI Taxonomy" id="1335724"/>
    <lineage>
        <taxon>Bacteria</taxon>
        <taxon>Pseudomonadati</taxon>
        <taxon>Bacteroidota</taxon>
        <taxon>Flavobacteriia</taxon>
        <taxon>Flavobacteriales</taxon>
        <taxon>Flavobacteriaceae</taxon>
        <taxon>Salegentibacter</taxon>
    </lineage>
</organism>
<reference evidence="2" key="1">
    <citation type="journal article" date="2019" name="Int. J. Syst. Evol. Microbiol.">
        <title>The Global Catalogue of Microorganisms (GCM) 10K type strain sequencing project: providing services to taxonomists for standard genome sequencing and annotation.</title>
        <authorList>
            <consortium name="The Broad Institute Genomics Platform"/>
            <consortium name="The Broad Institute Genome Sequencing Center for Infectious Disease"/>
            <person name="Wu L."/>
            <person name="Ma J."/>
        </authorList>
    </citation>
    <scope>NUCLEOTIDE SEQUENCE [LARGE SCALE GENOMIC DNA]</scope>
    <source>
        <strain evidence="2">CCUG 64793</strain>
    </source>
</reference>
<comment type="caution">
    <text evidence="1">The sequence shown here is derived from an EMBL/GenBank/DDBJ whole genome shotgun (WGS) entry which is preliminary data.</text>
</comment>
<evidence type="ECO:0000313" key="1">
    <source>
        <dbReference type="EMBL" id="MFD1096110.1"/>
    </source>
</evidence>
<protein>
    <submittedName>
        <fullName evidence="1">Uncharacterized protein</fullName>
    </submittedName>
</protein>
<accession>A0ABW3NU09</accession>